<feature type="non-terminal residue" evidence="1">
    <location>
        <position position="223"/>
    </location>
</feature>
<comment type="caution">
    <text evidence="1">The sequence shown here is derived from an EMBL/GenBank/DDBJ whole genome shotgun (WGS) entry which is preliminary data.</text>
</comment>
<proteinExistence type="predicted"/>
<dbReference type="Proteomes" id="UP000646548">
    <property type="component" value="Unassembled WGS sequence"/>
</dbReference>
<dbReference type="EMBL" id="WKFB01000490">
    <property type="protein sequence ID" value="KAF6721430.1"/>
    <property type="molecule type" value="Genomic_DNA"/>
</dbReference>
<sequence>MDQADFTLPYRFKTIKQLDYEYKHYGLLINVQLCCCRTVQLWEVSVAEKTSGRPWKIKNESGKQPSPVTAVYIPQRRAGSLPSGEKLSTRGGLFLALRQHLPLKDVSCSAPKKLSKMIRLINGPQDKHHHDDGMISRRHLFRTSTQDGKTSSLQDYKTGVRNILPIRKEAGKSPQRSIFVRLLLDSLGRMTSPSWLGKACHCRPQRRRSEVVLCFAVRSSWFL</sequence>
<gene>
    <name evidence="1" type="ORF">FQA47_014662</name>
</gene>
<organism evidence="1 2">
    <name type="scientific">Oryzias melastigma</name>
    <name type="common">Marine medaka</name>
    <dbReference type="NCBI Taxonomy" id="30732"/>
    <lineage>
        <taxon>Eukaryota</taxon>
        <taxon>Metazoa</taxon>
        <taxon>Chordata</taxon>
        <taxon>Craniata</taxon>
        <taxon>Vertebrata</taxon>
        <taxon>Euteleostomi</taxon>
        <taxon>Actinopterygii</taxon>
        <taxon>Neopterygii</taxon>
        <taxon>Teleostei</taxon>
        <taxon>Neoteleostei</taxon>
        <taxon>Acanthomorphata</taxon>
        <taxon>Ovalentaria</taxon>
        <taxon>Atherinomorphae</taxon>
        <taxon>Beloniformes</taxon>
        <taxon>Adrianichthyidae</taxon>
        <taxon>Oryziinae</taxon>
        <taxon>Oryzias</taxon>
    </lineage>
</organism>
<protein>
    <submittedName>
        <fullName evidence="1">Uncharacterized protein</fullName>
    </submittedName>
</protein>
<accession>A0A834F1B8</accession>
<dbReference type="AlphaFoldDB" id="A0A834F1B8"/>
<evidence type="ECO:0000313" key="2">
    <source>
        <dbReference type="Proteomes" id="UP000646548"/>
    </source>
</evidence>
<reference evidence="1" key="1">
    <citation type="journal article" name="BMC Genomics">
        <title>Long-read sequencing and de novo genome assembly of marine medaka (Oryzias melastigma).</title>
        <authorList>
            <person name="Liang P."/>
            <person name="Saqib H.S.A."/>
            <person name="Ni X."/>
            <person name="Shen Y."/>
        </authorList>
    </citation>
    <scope>NUCLEOTIDE SEQUENCE</scope>
    <source>
        <strain evidence="1">Bigg-433</strain>
    </source>
</reference>
<name>A0A834F1B8_ORYME</name>
<evidence type="ECO:0000313" key="1">
    <source>
        <dbReference type="EMBL" id="KAF6721430.1"/>
    </source>
</evidence>